<feature type="compositionally biased region" description="Basic and acidic residues" evidence="16">
    <location>
        <begin position="815"/>
        <end position="824"/>
    </location>
</feature>
<evidence type="ECO:0000256" key="15">
    <source>
        <dbReference type="ARBA" id="ARBA00074669"/>
    </source>
</evidence>
<comment type="similarity">
    <text evidence="3">Belongs to the DNA polymerase type-A family.</text>
</comment>
<dbReference type="PANTHER" id="PTHR10133">
    <property type="entry name" value="DNA POLYMERASE I"/>
    <property type="match status" value="1"/>
</dbReference>
<dbReference type="GO" id="GO:0016787">
    <property type="term" value="F:hydrolase activity"/>
    <property type="evidence" value="ECO:0007669"/>
    <property type="project" value="UniProtKB-KW"/>
</dbReference>
<feature type="compositionally biased region" description="Basic residues" evidence="16">
    <location>
        <begin position="777"/>
        <end position="802"/>
    </location>
</feature>
<dbReference type="Gene3D" id="1.20.1060.10">
    <property type="entry name" value="Taq DNA Polymerase, Chain T, domain 4"/>
    <property type="match status" value="1"/>
</dbReference>
<dbReference type="Pfam" id="PF00271">
    <property type="entry name" value="Helicase_C"/>
    <property type="match status" value="1"/>
</dbReference>
<dbReference type="SUPFAM" id="SSF46785">
    <property type="entry name" value="Winged helix' DNA-binding domain"/>
    <property type="match status" value="1"/>
</dbReference>
<organism evidence="18">
    <name type="scientific">Darwinula stevensoni</name>
    <dbReference type="NCBI Taxonomy" id="69355"/>
    <lineage>
        <taxon>Eukaryota</taxon>
        <taxon>Metazoa</taxon>
        <taxon>Ecdysozoa</taxon>
        <taxon>Arthropoda</taxon>
        <taxon>Crustacea</taxon>
        <taxon>Oligostraca</taxon>
        <taxon>Ostracoda</taxon>
        <taxon>Podocopa</taxon>
        <taxon>Podocopida</taxon>
        <taxon>Darwinulocopina</taxon>
        <taxon>Darwinuloidea</taxon>
        <taxon>Darwinulidae</taxon>
        <taxon>Darwinula</taxon>
    </lineage>
</organism>
<dbReference type="PROSITE" id="PS51194">
    <property type="entry name" value="HELICASE_CTER"/>
    <property type="match status" value="1"/>
</dbReference>
<dbReference type="PRINTS" id="PR00868">
    <property type="entry name" value="DNAPOLI"/>
</dbReference>
<evidence type="ECO:0000313" key="18">
    <source>
        <dbReference type="EMBL" id="CAD7242443.1"/>
    </source>
</evidence>
<feature type="domain" description="Helicase C-terminal" evidence="17">
    <location>
        <begin position="139"/>
        <end position="355"/>
    </location>
</feature>
<evidence type="ECO:0000256" key="14">
    <source>
        <dbReference type="ARBA" id="ARBA00049244"/>
    </source>
</evidence>
<dbReference type="PROSITE" id="PS00447">
    <property type="entry name" value="DNA_POLYMERASE_A"/>
    <property type="match status" value="1"/>
</dbReference>
<evidence type="ECO:0000259" key="17">
    <source>
        <dbReference type="PROSITE" id="PS51194"/>
    </source>
</evidence>
<keyword evidence="19" id="KW-1185">Reference proteome</keyword>
<dbReference type="InterPro" id="IPR027417">
    <property type="entry name" value="P-loop_NTPase"/>
</dbReference>
<dbReference type="InterPro" id="IPR002298">
    <property type="entry name" value="DNA_polymerase_A"/>
</dbReference>
<dbReference type="FunFam" id="3.40.50.300:FF:000885">
    <property type="entry name" value="DNA polymerase theta"/>
    <property type="match status" value="1"/>
</dbReference>
<name>A0A7R8X487_9CRUS</name>
<feature type="compositionally biased region" description="Polar residues" evidence="16">
    <location>
        <begin position="992"/>
        <end position="1013"/>
    </location>
</feature>
<dbReference type="Proteomes" id="UP000677054">
    <property type="component" value="Unassembled WGS sequence"/>
</dbReference>
<keyword evidence="6" id="KW-0548">Nucleotidyltransferase</keyword>
<comment type="catalytic activity">
    <reaction evidence="14">
        <text>DNA(n) + a 2'-deoxyribonucleoside 5'-triphosphate = DNA(n+1) + diphosphate</text>
        <dbReference type="Rhea" id="RHEA:22508"/>
        <dbReference type="Rhea" id="RHEA-COMP:17339"/>
        <dbReference type="Rhea" id="RHEA-COMP:17340"/>
        <dbReference type="ChEBI" id="CHEBI:33019"/>
        <dbReference type="ChEBI" id="CHEBI:61560"/>
        <dbReference type="ChEBI" id="CHEBI:173112"/>
        <dbReference type="EC" id="2.7.7.7"/>
    </reaction>
</comment>
<dbReference type="Pfam" id="PF20470">
    <property type="entry name" value="HTH_61"/>
    <property type="match status" value="1"/>
</dbReference>
<dbReference type="Gene3D" id="3.30.70.370">
    <property type="match status" value="1"/>
</dbReference>
<evidence type="ECO:0000256" key="13">
    <source>
        <dbReference type="ARBA" id="ARBA00023242"/>
    </source>
</evidence>
<keyword evidence="5" id="KW-0808">Transferase</keyword>
<dbReference type="GO" id="GO:0003677">
    <property type="term" value="F:DNA binding"/>
    <property type="evidence" value="ECO:0007669"/>
    <property type="project" value="InterPro"/>
</dbReference>
<dbReference type="Gene3D" id="1.10.150.20">
    <property type="entry name" value="5' to 3' exonuclease, C-terminal subdomain"/>
    <property type="match status" value="1"/>
</dbReference>
<keyword evidence="12" id="KW-0234">DNA repair</keyword>
<protein>
    <recommendedName>
        <fullName evidence="15">DNA polymerase theta</fullName>
        <ecNumber evidence="4">2.7.7.7</ecNumber>
    </recommendedName>
</protein>
<accession>A0A7R8X487</accession>
<dbReference type="EMBL" id="LR899786">
    <property type="protein sequence ID" value="CAD7242443.1"/>
    <property type="molecule type" value="Genomic_DNA"/>
</dbReference>
<dbReference type="Gene3D" id="3.30.420.10">
    <property type="entry name" value="Ribonuclease H-like superfamily/Ribonuclease H"/>
    <property type="match status" value="1"/>
</dbReference>
<evidence type="ECO:0000256" key="1">
    <source>
        <dbReference type="ARBA" id="ARBA00001946"/>
    </source>
</evidence>
<evidence type="ECO:0000256" key="11">
    <source>
        <dbReference type="ARBA" id="ARBA00022932"/>
    </source>
</evidence>
<dbReference type="SMART" id="SM00490">
    <property type="entry name" value="HELICc"/>
    <property type="match status" value="1"/>
</dbReference>
<dbReference type="InterPro" id="IPR001098">
    <property type="entry name" value="DNA-dir_DNA_pol_A_palm_dom"/>
</dbReference>
<feature type="region of interest" description="Disordered" evidence="16">
    <location>
        <begin position="848"/>
        <end position="867"/>
    </location>
</feature>
<dbReference type="Pfam" id="PF00476">
    <property type="entry name" value="DNA_pol_A"/>
    <property type="match status" value="1"/>
</dbReference>
<keyword evidence="9" id="KW-0378">Hydrolase</keyword>
<feature type="region of interest" description="Disordered" evidence="16">
    <location>
        <begin position="735"/>
        <end position="824"/>
    </location>
</feature>
<evidence type="ECO:0000256" key="2">
    <source>
        <dbReference type="ARBA" id="ARBA00004123"/>
    </source>
</evidence>
<dbReference type="CDD" id="cd18795">
    <property type="entry name" value="SF2_C_Ski2"/>
    <property type="match status" value="1"/>
</dbReference>
<dbReference type="Pfam" id="PF21099">
    <property type="entry name" value="POLQ_helical"/>
    <property type="match status" value="1"/>
</dbReference>
<keyword evidence="10" id="KW-0067">ATP-binding</keyword>
<dbReference type="EC" id="2.7.7.7" evidence="4"/>
<dbReference type="SUPFAM" id="SSF158702">
    <property type="entry name" value="Sec63 N-terminal domain-like"/>
    <property type="match status" value="1"/>
</dbReference>
<evidence type="ECO:0000256" key="7">
    <source>
        <dbReference type="ARBA" id="ARBA00022741"/>
    </source>
</evidence>
<dbReference type="SMART" id="SM00482">
    <property type="entry name" value="POLAc"/>
    <property type="match status" value="1"/>
</dbReference>
<dbReference type="InterPro" id="IPR019760">
    <property type="entry name" value="DNA-dir_DNA_pol_A_CS"/>
</dbReference>
<evidence type="ECO:0000256" key="12">
    <source>
        <dbReference type="ARBA" id="ARBA00023204"/>
    </source>
</evidence>
<dbReference type="InterPro" id="IPR046931">
    <property type="entry name" value="HTH_61"/>
</dbReference>
<dbReference type="Gene3D" id="1.10.3380.20">
    <property type="match status" value="1"/>
</dbReference>
<evidence type="ECO:0000313" key="19">
    <source>
        <dbReference type="Proteomes" id="UP000677054"/>
    </source>
</evidence>
<evidence type="ECO:0000256" key="9">
    <source>
        <dbReference type="ARBA" id="ARBA00022801"/>
    </source>
</evidence>
<dbReference type="GO" id="GO:0003887">
    <property type="term" value="F:DNA-directed DNA polymerase activity"/>
    <property type="evidence" value="ECO:0007669"/>
    <property type="project" value="UniProtKB-KW"/>
</dbReference>
<evidence type="ECO:0000256" key="6">
    <source>
        <dbReference type="ARBA" id="ARBA00022695"/>
    </source>
</evidence>
<comment type="cofactor">
    <cofactor evidence="1">
        <name>Mg(2+)</name>
        <dbReference type="ChEBI" id="CHEBI:18420"/>
    </cofactor>
</comment>
<evidence type="ECO:0000256" key="16">
    <source>
        <dbReference type="SAM" id="MobiDB-lite"/>
    </source>
</evidence>
<comment type="subcellular location">
    <subcellularLocation>
        <location evidence="2">Nucleus</location>
    </subcellularLocation>
</comment>
<gene>
    <name evidence="18" type="ORF">DSTB1V02_LOCUS2409</name>
</gene>
<proteinExistence type="inferred from homology"/>
<reference evidence="18" key="1">
    <citation type="submission" date="2020-11" db="EMBL/GenBank/DDBJ databases">
        <authorList>
            <person name="Tran Van P."/>
        </authorList>
    </citation>
    <scope>NUCLEOTIDE SEQUENCE</scope>
</reference>
<sequence length="1891" mass="208999">MASVWMPHQLTKDNKAAHNNGAKHIWEFFSNKGMETFCNKLNKAFLQQAHSVQQAAAAMPSFNYVEEKHQVGVQIVGMSATLPNLDILASWISADLYKTDFRPVPLTEIIKIGSGLYDKNLCKVAELSVTMAIKNDQDHLVQLCLETVAAGHSVLVFCPTKAWCENLADNVSKEFYSLGKDPDGYAGKSEKLRKSGYALRQNLSGEKLREILEALKKTPAGLDSILGKTVPFGIAFHHAGLTFDERDIVEGAFRQNVIKVLVATSTLSSGVNLPARRVIVRSPIFHGKLIDTLSYQQMIGRAGRKGVDTQGESILVCRDNEATKAAFLMNASLEPVTSSLGQEGQSLTSSLKRAILEVIVSGAATTPADVQRYASCTLLVAQLTKNYSSSSKAPPIASCIQFLEDNEFIRFQELRGTENGQLSASRYVATPLGQAVLAASLSPDEGLQLMEELQRAMKNLVLENELHLLYQVQVTPFSVSNQWPTMDWLNYLTVWEALPAQVKRVGELVGVEERFLVRAMKGSINPTNLKQAKQLRIHQRFFTTLALNDLVNEVNLAEVARKYSCSKGLLQSLQQSAATYAGMVTVFCNKLGWTNLELLLSQFQVRLHFGVARELCDLLKVSLLNASRARWLYDAGMHSLSDLANAAPEDVEMILCNAGPFLSEKAGEATKKQELLEQAALRTIWVTGRPGLTVNRAAKLLVQEARDIIQKELGIEAAKWLEPSSTTTVKEQKAFLPLSKKRHSGELQSPEVTLRKSPRLAALSTPLMNHENLPTVIRRKKGSSSGKVRKGKKSQQQHKHTSSLKLNSSRNCPPKSDHVKDNEKSVDMSHDFFAQESEENEARQKIYEQNSNEQPKETPTLNLNSSRNCLLKPDLKQNKGKSVDVSPDLFSLDSEQYELRQKISERQDTGFVSAAQYHQAKAVGMHSVSKKLEEVVGGAPLGTAHEDCAMFDGSWSEVSFAIPVSTIRAPQKAQVEQVQLKSHKGGRRSDDLFNSQSPESSVSSITSLETNNRISEKASMPSDSKGTEYSIQPGSCQLLEETIKKPPAHKDDTLTDSFFERAFKTYHASIETPKGITCTISKKPTRVVASTPLGSMEDYIPVKLMESPFLTPGMEQVLHQLEQRFSTPVVDTVKKKTQRTKNATMENTDDDIIASSQPSLISYQRSDNFASPTRSQKREDQREVDCSVLKSRNMLKKDYQPDRDESHLEAAQKFFVVDTCSDRKLWESFLQESKNKSALSLSIACEIIQQAIQARRIGLRKHHGAPQSTLAMAPRGMPLTESDQIVGISFFWGGKDAYYVTLLEENAPYVHDSEVSWTQAAFDTSITQAERIAGVIDILKSTGDLITLDSKNVYKALIKGIGVGPQTLGRHLLDPKVGDWLLDPGTKDSSLQQLVMKHCPGESSLLGLIKTMCGVGSIGLNARNKGTGRLRATVESVLSWHMMRGISESICSLGLSQVFREIEMKSIRCLGQMELAGIGFSGAACEAQASVMQAKLAALEKEAFQLAGRNFCLSSPDDVSKVNDMNRTSGAQPVARNVLTSGSNPQIPSDFLKIVSYNTNDCIWPVLAVSRVTMHEPNLQNVPKDFQIQITDALLNSSGVSRRGLESPTKKAKKLLETSLGGLVKDVEGSSPFVVSMRHSFLPGEGCLFLSADYSQLELRLLAHLAIESQLINILNKGIDVFKAVTAHWMKISVSEVTDELRAQGKQLVYGIIYGMGTKALAEQMGVEKEEDALIFMTNFKQSFPEIQKYMEDVMTKCRKKGYVETIFGRRRYLPNINSSSPQARAQSERQALNTTVQGSAADLVKKAMVAVDKALKESFGHNWMDIKKARGARLVLQLHDELIYEVAANDLIQVAQLVKEEMEGALQLRVKLPVRLKVGASWALLRDLVL</sequence>
<keyword evidence="8" id="KW-0227">DNA damage</keyword>
<dbReference type="OrthoDB" id="2320933at2759"/>
<dbReference type="FunFam" id="1.10.3380.20:FF:000001">
    <property type="entry name" value="DNA polymerase theta"/>
    <property type="match status" value="1"/>
</dbReference>
<dbReference type="InterPro" id="IPR036390">
    <property type="entry name" value="WH_DNA-bd_sf"/>
</dbReference>
<evidence type="ECO:0000256" key="5">
    <source>
        <dbReference type="ARBA" id="ARBA00022679"/>
    </source>
</evidence>
<evidence type="ECO:0000256" key="10">
    <source>
        <dbReference type="ARBA" id="ARBA00022840"/>
    </source>
</evidence>
<dbReference type="SUPFAM" id="SSF56672">
    <property type="entry name" value="DNA/RNA polymerases"/>
    <property type="match status" value="1"/>
</dbReference>
<dbReference type="InterPro" id="IPR048960">
    <property type="entry name" value="POLQ-like_helical"/>
</dbReference>
<feature type="compositionally biased region" description="Polar residues" evidence="16">
    <location>
        <begin position="1021"/>
        <end position="1031"/>
    </location>
</feature>
<dbReference type="InterPro" id="IPR001650">
    <property type="entry name" value="Helicase_C-like"/>
</dbReference>
<dbReference type="SUPFAM" id="SSF52540">
    <property type="entry name" value="P-loop containing nucleoside triphosphate hydrolases"/>
    <property type="match status" value="1"/>
</dbReference>
<keyword evidence="11" id="KW-0239">DNA-directed DNA polymerase</keyword>
<evidence type="ECO:0000256" key="3">
    <source>
        <dbReference type="ARBA" id="ARBA00007705"/>
    </source>
</evidence>
<evidence type="ECO:0000256" key="8">
    <source>
        <dbReference type="ARBA" id="ARBA00022763"/>
    </source>
</evidence>
<dbReference type="InterPro" id="IPR043502">
    <property type="entry name" value="DNA/RNA_pol_sf"/>
</dbReference>
<dbReference type="GO" id="GO:0005634">
    <property type="term" value="C:nucleus"/>
    <property type="evidence" value="ECO:0007669"/>
    <property type="project" value="UniProtKB-SubCell"/>
</dbReference>
<dbReference type="GO" id="GO:0006261">
    <property type="term" value="P:DNA-templated DNA replication"/>
    <property type="evidence" value="ECO:0007669"/>
    <property type="project" value="InterPro"/>
</dbReference>
<dbReference type="FunFam" id="1.10.150.20:FF:000070">
    <property type="entry name" value="DNA polymerase I, putative"/>
    <property type="match status" value="1"/>
</dbReference>
<feature type="region of interest" description="Disordered" evidence="16">
    <location>
        <begin position="979"/>
        <end position="1031"/>
    </location>
</feature>
<dbReference type="PANTHER" id="PTHR10133:SF62">
    <property type="entry name" value="DNA POLYMERASE THETA"/>
    <property type="match status" value="1"/>
</dbReference>
<dbReference type="GO" id="GO:0097681">
    <property type="term" value="P:double-strand break repair via alternative nonhomologous end joining"/>
    <property type="evidence" value="ECO:0007669"/>
    <property type="project" value="UniProtKB-ARBA"/>
</dbReference>
<dbReference type="Gene3D" id="3.40.50.300">
    <property type="entry name" value="P-loop containing nucleotide triphosphate hydrolases"/>
    <property type="match status" value="2"/>
</dbReference>
<dbReference type="InterPro" id="IPR036397">
    <property type="entry name" value="RNaseH_sf"/>
</dbReference>
<evidence type="ECO:0000256" key="4">
    <source>
        <dbReference type="ARBA" id="ARBA00012417"/>
    </source>
</evidence>
<dbReference type="EMBL" id="CAJPEV010000269">
    <property type="protein sequence ID" value="CAG0883209.1"/>
    <property type="molecule type" value="Genomic_DNA"/>
</dbReference>
<dbReference type="CDD" id="cd08638">
    <property type="entry name" value="DNA_pol_A_theta"/>
    <property type="match status" value="1"/>
</dbReference>
<keyword evidence="13" id="KW-0539">Nucleus</keyword>
<keyword evidence="7" id="KW-0547">Nucleotide-binding</keyword>
<dbReference type="GO" id="GO:0005524">
    <property type="term" value="F:ATP binding"/>
    <property type="evidence" value="ECO:0007669"/>
    <property type="project" value="UniProtKB-KW"/>
</dbReference>